<reference evidence="12" key="1">
    <citation type="journal article" date="2018" name="Mol. Biol. Evol.">
        <title>Broad Genomic Sampling Reveals a Smut Pathogenic Ancestry of the Fungal Clade Ustilaginomycotina.</title>
        <authorList>
            <person name="Kijpornyongpan T."/>
            <person name="Mondo S.J."/>
            <person name="Barry K."/>
            <person name="Sandor L."/>
            <person name="Lee J."/>
            <person name="Lipzen A."/>
            <person name="Pangilinan J."/>
            <person name="LaButti K."/>
            <person name="Hainaut M."/>
            <person name="Henrissat B."/>
            <person name="Grigoriev I.V."/>
            <person name="Spatafora J.W."/>
            <person name="Aime M.C."/>
        </authorList>
    </citation>
    <scope>NUCLEOTIDE SEQUENCE [LARGE SCALE GENOMIC DNA]</scope>
    <source>
        <strain evidence="12">MCA 4198</strain>
    </source>
</reference>
<dbReference type="InParanoid" id="A0A316YCT6"/>
<feature type="transmembrane region" description="Helical" evidence="8">
    <location>
        <begin position="234"/>
        <end position="255"/>
    </location>
</feature>
<accession>A0A316YCT6</accession>
<feature type="transmembrane region" description="Helical" evidence="8">
    <location>
        <begin position="323"/>
        <end position="344"/>
    </location>
</feature>
<feature type="transmembrane region" description="Helical" evidence="8">
    <location>
        <begin position="396"/>
        <end position="418"/>
    </location>
</feature>
<evidence type="ECO:0000256" key="9">
    <source>
        <dbReference type="SAM" id="SignalP"/>
    </source>
</evidence>
<keyword evidence="13" id="KW-1185">Reference proteome</keyword>
<comment type="subcellular location">
    <subcellularLocation>
        <location evidence="1">Membrane</location>
        <topology evidence="1">Multi-pass membrane protein</topology>
    </subcellularLocation>
</comment>
<evidence type="ECO:0000256" key="3">
    <source>
        <dbReference type="ARBA" id="ARBA00022692"/>
    </source>
</evidence>
<dbReference type="PANTHER" id="PTHR21229:SF1">
    <property type="entry name" value="GH17801P"/>
    <property type="match status" value="1"/>
</dbReference>
<dbReference type="InterPro" id="IPR009637">
    <property type="entry name" value="GPR107/GPR108-like"/>
</dbReference>
<feature type="domain" description="GOST seven transmembrane" evidence="10">
    <location>
        <begin position="198"/>
        <end position="463"/>
    </location>
</feature>
<evidence type="ECO:0000256" key="6">
    <source>
        <dbReference type="ARBA" id="ARBA00023136"/>
    </source>
</evidence>
<keyword evidence="5 8" id="KW-1133">Transmembrane helix</keyword>
<dbReference type="GO" id="GO:0005829">
    <property type="term" value="C:cytosol"/>
    <property type="evidence" value="ECO:0007669"/>
    <property type="project" value="GOC"/>
</dbReference>
<evidence type="ECO:0000256" key="8">
    <source>
        <dbReference type="SAM" id="Phobius"/>
    </source>
</evidence>
<dbReference type="InterPro" id="IPR053938">
    <property type="entry name" value="PTM1-like_N"/>
</dbReference>
<dbReference type="PANTHER" id="PTHR21229">
    <property type="entry name" value="LUNG SEVEN TRANSMEMBRANE RECEPTOR"/>
    <property type="match status" value="1"/>
</dbReference>
<evidence type="ECO:0000259" key="10">
    <source>
        <dbReference type="Pfam" id="PF06814"/>
    </source>
</evidence>
<sequence>MLRSTLGGLVAFAGALVVSLAIPAVEAYQVEITDADPLRQSCSGMWSGKDTGIELSFDVSSAGTVSTLFYEYSDFDKVGKESKDRDVLGFPVKTYICTSHAVGQGICTQDQLGTFIIADGTNGTSIVTERINLGGGSGRADGAITRYNVTKAGYYCIGATAVPMTTQPPGSGDFHSHFVGRIKFINAFEGDLPATEYPKLQFYFALTTVYMLLGGCWLYLCVRHRDELLMVQHFVSATIVLLILGCSAQWGYYAYLNKHTMDYWRISSLDHVASVTASARTLLVLTSILDAARNSTSLFLLLIVSMGYGVVRPTIGSVMTRVRILTAVHFVCGVLYSVGIVLIVTEQGGGWIFVFIFPLAFTLTAFMMWTLHSLNATIEYLKARKQTFKRQMFSQLYRILLGAVVAIFAFFVLTSIAFSQSGGESFSPSTWPYRWFLLDGWMGILYLVVFSLIAWLWRPTGQNLRLSMSDELAQDEGLDGEDYEIDEFGTQQGPGGDFDEEEGGAAGPGSKAGSGQGTARNNQAALARSPSVATTEADAEEVVFQIGDEEDAETPKRTRGAGPDHPGSESEREGLMSRDEENESRETLVPSRTEKRAD</sequence>
<gene>
    <name evidence="12" type="ORF">FA10DRAFT_269453</name>
</gene>
<evidence type="ECO:0000256" key="7">
    <source>
        <dbReference type="SAM" id="MobiDB-lite"/>
    </source>
</evidence>
<dbReference type="InterPro" id="IPR053937">
    <property type="entry name" value="GOST_TM"/>
</dbReference>
<organism evidence="12 13">
    <name type="scientific">Acaromyces ingoldii</name>
    <dbReference type="NCBI Taxonomy" id="215250"/>
    <lineage>
        <taxon>Eukaryota</taxon>
        <taxon>Fungi</taxon>
        <taxon>Dikarya</taxon>
        <taxon>Basidiomycota</taxon>
        <taxon>Ustilaginomycotina</taxon>
        <taxon>Exobasidiomycetes</taxon>
        <taxon>Exobasidiales</taxon>
        <taxon>Cryptobasidiaceae</taxon>
        <taxon>Acaromyces</taxon>
    </lineage>
</organism>
<dbReference type="FunCoup" id="A0A316YCT6">
    <property type="interactions" value="349"/>
</dbReference>
<feature type="compositionally biased region" description="Basic and acidic residues" evidence="7">
    <location>
        <begin position="566"/>
        <end position="579"/>
    </location>
</feature>
<evidence type="ECO:0000256" key="4">
    <source>
        <dbReference type="ARBA" id="ARBA00022729"/>
    </source>
</evidence>
<evidence type="ECO:0008006" key="14">
    <source>
        <dbReference type="Google" id="ProtNLM"/>
    </source>
</evidence>
<dbReference type="GeneID" id="37044676"/>
<feature type="transmembrane region" description="Helical" evidence="8">
    <location>
        <begin position="291"/>
        <end position="311"/>
    </location>
</feature>
<keyword evidence="3 8" id="KW-0812">Transmembrane</keyword>
<evidence type="ECO:0000313" key="13">
    <source>
        <dbReference type="Proteomes" id="UP000245768"/>
    </source>
</evidence>
<evidence type="ECO:0000256" key="2">
    <source>
        <dbReference type="ARBA" id="ARBA00007883"/>
    </source>
</evidence>
<dbReference type="EMBL" id="KZ819640">
    <property type="protein sequence ID" value="PWN87500.1"/>
    <property type="molecule type" value="Genomic_DNA"/>
</dbReference>
<dbReference type="OrthoDB" id="19932at2759"/>
<feature type="signal peptide" evidence="9">
    <location>
        <begin position="1"/>
        <end position="27"/>
    </location>
</feature>
<evidence type="ECO:0000313" key="12">
    <source>
        <dbReference type="EMBL" id="PWN87500.1"/>
    </source>
</evidence>
<feature type="transmembrane region" description="Helical" evidence="8">
    <location>
        <begin position="438"/>
        <end position="457"/>
    </location>
</feature>
<keyword evidence="4 9" id="KW-0732">Signal</keyword>
<protein>
    <recommendedName>
        <fullName evidence="14">PTM1-member of the major facilitator superfamily</fullName>
    </recommendedName>
</protein>
<dbReference type="STRING" id="215250.A0A316YCT6"/>
<feature type="compositionally biased region" description="Gly residues" evidence="7">
    <location>
        <begin position="504"/>
        <end position="516"/>
    </location>
</feature>
<evidence type="ECO:0000259" key="11">
    <source>
        <dbReference type="Pfam" id="PF21902"/>
    </source>
</evidence>
<dbReference type="GO" id="GO:0005794">
    <property type="term" value="C:Golgi apparatus"/>
    <property type="evidence" value="ECO:0007669"/>
    <property type="project" value="TreeGrafter"/>
</dbReference>
<keyword evidence="6 8" id="KW-0472">Membrane</keyword>
<dbReference type="RefSeq" id="XP_025374698.1">
    <property type="nucleotide sequence ID" value="XM_025522760.1"/>
</dbReference>
<feature type="chain" id="PRO_5016326893" description="PTM1-member of the major facilitator superfamily" evidence="9">
    <location>
        <begin position="28"/>
        <end position="598"/>
    </location>
</feature>
<dbReference type="AlphaFoldDB" id="A0A316YCT6"/>
<feature type="compositionally biased region" description="Acidic residues" evidence="7">
    <location>
        <begin position="537"/>
        <end position="552"/>
    </location>
</feature>
<feature type="region of interest" description="Disordered" evidence="7">
    <location>
        <begin position="485"/>
        <end position="598"/>
    </location>
</feature>
<name>A0A316YCT6_9BASI</name>
<evidence type="ECO:0000256" key="1">
    <source>
        <dbReference type="ARBA" id="ARBA00004141"/>
    </source>
</evidence>
<comment type="similarity">
    <text evidence="2">Belongs to the LU7TM family.</text>
</comment>
<dbReference type="Pfam" id="PF21902">
    <property type="entry name" value="PTM1-like_N"/>
    <property type="match status" value="1"/>
</dbReference>
<feature type="domain" description="PTM1-like N-terminal" evidence="11">
    <location>
        <begin position="39"/>
        <end position="161"/>
    </location>
</feature>
<dbReference type="GO" id="GO:0016020">
    <property type="term" value="C:membrane"/>
    <property type="evidence" value="ECO:0007669"/>
    <property type="project" value="UniProtKB-SubCell"/>
</dbReference>
<dbReference type="Pfam" id="PF06814">
    <property type="entry name" value="GOST_TM"/>
    <property type="match status" value="1"/>
</dbReference>
<feature type="transmembrane region" description="Helical" evidence="8">
    <location>
        <begin position="202"/>
        <end position="222"/>
    </location>
</feature>
<dbReference type="Proteomes" id="UP000245768">
    <property type="component" value="Unassembled WGS sequence"/>
</dbReference>
<dbReference type="GO" id="GO:0042147">
    <property type="term" value="P:retrograde transport, endosome to Golgi"/>
    <property type="evidence" value="ECO:0007669"/>
    <property type="project" value="TreeGrafter"/>
</dbReference>
<proteinExistence type="inferred from homology"/>
<feature type="transmembrane region" description="Helical" evidence="8">
    <location>
        <begin position="350"/>
        <end position="375"/>
    </location>
</feature>
<evidence type="ECO:0000256" key="5">
    <source>
        <dbReference type="ARBA" id="ARBA00022989"/>
    </source>
</evidence>